<dbReference type="PROSITE" id="PS51352">
    <property type="entry name" value="THIOREDOXIN_2"/>
    <property type="match status" value="1"/>
</dbReference>
<dbReference type="AlphaFoldDB" id="A0AA41YHN1"/>
<dbReference type="Pfam" id="PF14561">
    <property type="entry name" value="TPR_20"/>
    <property type="match status" value="1"/>
</dbReference>
<feature type="region of interest" description="Disordered" evidence="5">
    <location>
        <begin position="1"/>
        <end position="20"/>
    </location>
</feature>
<dbReference type="PANTHER" id="PTHR45663:SF11">
    <property type="entry name" value="GEO12009P1"/>
    <property type="match status" value="1"/>
</dbReference>
<dbReference type="PROSITE" id="PS00194">
    <property type="entry name" value="THIOREDOXIN_1"/>
    <property type="match status" value="1"/>
</dbReference>
<keyword evidence="2" id="KW-0249">Electron transport</keyword>
<evidence type="ECO:0000256" key="4">
    <source>
        <dbReference type="ARBA" id="ARBA00023284"/>
    </source>
</evidence>
<dbReference type="Gene3D" id="3.40.30.10">
    <property type="entry name" value="Glutaredoxin"/>
    <property type="match status" value="1"/>
</dbReference>
<name>A0AA41YHN1_9PROT</name>
<evidence type="ECO:0000256" key="2">
    <source>
        <dbReference type="ARBA" id="ARBA00022982"/>
    </source>
</evidence>
<dbReference type="InterPro" id="IPR017937">
    <property type="entry name" value="Thioredoxin_CS"/>
</dbReference>
<keyword evidence="3" id="KW-1015">Disulfide bond</keyword>
<protein>
    <submittedName>
        <fullName evidence="7">Co-chaperone YbbN</fullName>
    </submittedName>
</protein>
<evidence type="ECO:0000259" key="6">
    <source>
        <dbReference type="PROSITE" id="PS51352"/>
    </source>
</evidence>
<evidence type="ECO:0000313" key="7">
    <source>
        <dbReference type="EMBL" id="MCW3473556.1"/>
    </source>
</evidence>
<dbReference type="GO" id="GO:0015035">
    <property type="term" value="F:protein-disulfide reductase activity"/>
    <property type="evidence" value="ECO:0007669"/>
    <property type="project" value="TreeGrafter"/>
</dbReference>
<dbReference type="Pfam" id="PF00085">
    <property type="entry name" value="Thioredoxin"/>
    <property type="match status" value="1"/>
</dbReference>
<evidence type="ECO:0000256" key="1">
    <source>
        <dbReference type="ARBA" id="ARBA00022448"/>
    </source>
</evidence>
<dbReference type="InterPro" id="IPR011990">
    <property type="entry name" value="TPR-like_helical_dom_sf"/>
</dbReference>
<dbReference type="GO" id="GO:0045454">
    <property type="term" value="P:cell redox homeostasis"/>
    <property type="evidence" value="ECO:0007669"/>
    <property type="project" value="TreeGrafter"/>
</dbReference>
<reference evidence="7" key="1">
    <citation type="submission" date="2022-09" db="EMBL/GenBank/DDBJ databases">
        <title>Rhodovastum sp. nov. RN2-1 isolated from soil in Seongnam, South Korea.</title>
        <authorList>
            <person name="Le N.T."/>
        </authorList>
    </citation>
    <scope>NUCLEOTIDE SEQUENCE</scope>
    <source>
        <strain evidence="7">RN2-1</strain>
    </source>
</reference>
<dbReference type="GO" id="GO:0005829">
    <property type="term" value="C:cytosol"/>
    <property type="evidence" value="ECO:0007669"/>
    <property type="project" value="TreeGrafter"/>
</dbReference>
<dbReference type="Pfam" id="PF14559">
    <property type="entry name" value="TPR_19"/>
    <property type="match status" value="1"/>
</dbReference>
<sequence length="322" mass="34451">MDYIIGQKPGGPKPGASGLEAAPAGADAMIVDGDQATFMQDVVDASRTMPVLVDFWATWCGPCKTLTPTLEKVVRAAGGRVKLVKIDIDKNRGLVQQLVQLGLPLQSVPTVAAFWQGQIADLFQGALPESEIKRFVETLLKMGGASMPSADLLADARAAMEQGNAQEAGELFSALLQEDPESPEAWGGLIRALIALGQEDQAHEALAQVPEKLAEHGEISGARSALALVAEGRQARDQLATLEARLAADPTDHQARYDLATALNAMDRREEAADALLAIVRGNRAWNEDAARLQLLKFFEAWGFDDAATMAARRKLSALLFS</sequence>
<dbReference type="Proteomes" id="UP001165679">
    <property type="component" value="Unassembled WGS sequence"/>
</dbReference>
<evidence type="ECO:0000256" key="3">
    <source>
        <dbReference type="ARBA" id="ARBA00023157"/>
    </source>
</evidence>
<keyword evidence="1" id="KW-0813">Transport</keyword>
<comment type="caution">
    <text evidence="7">The sequence shown here is derived from an EMBL/GenBank/DDBJ whole genome shotgun (WGS) entry which is preliminary data.</text>
</comment>
<dbReference type="InterPro" id="IPR013766">
    <property type="entry name" value="Thioredoxin_domain"/>
</dbReference>
<proteinExistence type="predicted"/>
<gene>
    <name evidence="7" type="ORF">OL599_03105</name>
</gene>
<dbReference type="GO" id="GO:0006950">
    <property type="term" value="P:response to stress"/>
    <property type="evidence" value="ECO:0007669"/>
    <property type="project" value="UniProtKB-ARBA"/>
</dbReference>
<feature type="domain" description="Thioredoxin" evidence="6">
    <location>
        <begin position="16"/>
        <end position="141"/>
    </location>
</feature>
<accession>A0AA41YHN1</accession>
<dbReference type="RefSeq" id="WP_264712137.1">
    <property type="nucleotide sequence ID" value="NZ_JAPDNT010000001.1"/>
</dbReference>
<dbReference type="InterPro" id="IPR036249">
    <property type="entry name" value="Thioredoxin-like_sf"/>
</dbReference>
<organism evidence="7 8">
    <name type="scientific">Limobrevibacterium gyesilva</name>
    <dbReference type="NCBI Taxonomy" id="2991712"/>
    <lineage>
        <taxon>Bacteria</taxon>
        <taxon>Pseudomonadati</taxon>
        <taxon>Pseudomonadota</taxon>
        <taxon>Alphaproteobacteria</taxon>
        <taxon>Acetobacterales</taxon>
        <taxon>Acetobacteraceae</taxon>
        <taxon>Limobrevibacterium</taxon>
    </lineage>
</organism>
<dbReference type="Gene3D" id="1.25.40.10">
    <property type="entry name" value="Tetratricopeptide repeat domain"/>
    <property type="match status" value="2"/>
</dbReference>
<dbReference type="PANTHER" id="PTHR45663">
    <property type="entry name" value="GEO12009P1"/>
    <property type="match status" value="1"/>
</dbReference>
<dbReference type="CDD" id="cd02956">
    <property type="entry name" value="ybbN"/>
    <property type="match status" value="1"/>
</dbReference>
<dbReference type="SUPFAM" id="SSF48452">
    <property type="entry name" value="TPR-like"/>
    <property type="match status" value="1"/>
</dbReference>
<reference evidence="7" key="2">
    <citation type="submission" date="2022-10" db="EMBL/GenBank/DDBJ databases">
        <authorList>
            <person name="Trinh H.N."/>
        </authorList>
    </citation>
    <scope>NUCLEOTIDE SEQUENCE</scope>
    <source>
        <strain evidence="7">RN2-1</strain>
    </source>
</reference>
<keyword evidence="8" id="KW-1185">Reference proteome</keyword>
<keyword evidence="4" id="KW-0676">Redox-active center</keyword>
<dbReference type="EMBL" id="JAPDNT010000001">
    <property type="protein sequence ID" value="MCW3473556.1"/>
    <property type="molecule type" value="Genomic_DNA"/>
</dbReference>
<evidence type="ECO:0000313" key="8">
    <source>
        <dbReference type="Proteomes" id="UP001165679"/>
    </source>
</evidence>
<evidence type="ECO:0000256" key="5">
    <source>
        <dbReference type="SAM" id="MobiDB-lite"/>
    </source>
</evidence>
<dbReference type="SUPFAM" id="SSF52833">
    <property type="entry name" value="Thioredoxin-like"/>
    <property type="match status" value="1"/>
</dbReference>